<keyword evidence="2" id="KW-1185">Reference proteome</keyword>
<keyword evidence="1" id="KW-0808">Transferase</keyword>
<dbReference type="Proteomes" id="UP000310314">
    <property type="component" value="Unassembled WGS sequence"/>
</dbReference>
<dbReference type="InterPro" id="IPR025247">
    <property type="entry name" value="EcoRI-like_methylase"/>
</dbReference>
<reference evidence="1 2" key="1">
    <citation type="submission" date="2019-05" db="EMBL/GenBank/DDBJ databases">
        <authorList>
            <person name="Zhang J.-Y."/>
            <person name="Feg X."/>
            <person name="Du Z.-J."/>
        </authorList>
    </citation>
    <scope>NUCLEOTIDE SEQUENCE [LARGE SCALE GENOMIC DNA]</scope>
    <source>
        <strain evidence="1 2">RZ26</strain>
    </source>
</reference>
<gene>
    <name evidence="1" type="ORF">FEE95_04955</name>
</gene>
<dbReference type="OrthoDB" id="9774673at2"/>
<dbReference type="PROSITE" id="PS00018">
    <property type="entry name" value="EF_HAND_1"/>
    <property type="match status" value="1"/>
</dbReference>
<dbReference type="EMBL" id="VATY01000001">
    <property type="protein sequence ID" value="TMM58781.1"/>
    <property type="molecule type" value="Genomic_DNA"/>
</dbReference>
<dbReference type="PROSITE" id="PS00092">
    <property type="entry name" value="N6_MTASE"/>
    <property type="match status" value="1"/>
</dbReference>
<keyword evidence="1" id="KW-0489">Methyltransferase</keyword>
<accession>A0A5S3PUU6</accession>
<dbReference type="AlphaFoldDB" id="A0A5S3PUU6"/>
<dbReference type="InterPro" id="IPR002052">
    <property type="entry name" value="DNA_methylase_N6_adenine_CS"/>
</dbReference>
<dbReference type="GO" id="GO:0003676">
    <property type="term" value="F:nucleic acid binding"/>
    <property type="evidence" value="ECO:0007669"/>
    <property type="project" value="InterPro"/>
</dbReference>
<proteinExistence type="predicted"/>
<protein>
    <submittedName>
        <fullName evidence="1">DNA methyltransferase</fullName>
    </submittedName>
</protein>
<comment type="caution">
    <text evidence="1">The sequence shown here is derived from an EMBL/GenBank/DDBJ whole genome shotgun (WGS) entry which is preliminary data.</text>
</comment>
<organism evidence="1 2">
    <name type="scientific">Maribacter algarum</name>
    <name type="common">ex Zhang et al. 2020</name>
    <dbReference type="NCBI Taxonomy" id="2578118"/>
    <lineage>
        <taxon>Bacteria</taxon>
        <taxon>Pseudomonadati</taxon>
        <taxon>Bacteroidota</taxon>
        <taxon>Flavobacteriia</taxon>
        <taxon>Flavobacteriales</taxon>
        <taxon>Flavobacteriaceae</taxon>
        <taxon>Maribacter</taxon>
    </lineage>
</organism>
<sequence>MANNILTAAKKAKNDEFYTQYSDIQKEIQAYVDYKPDAFKGKTVLLPCDDPEWSNFTKFFAQNFERYGLKKLISTSYASESKNYKDGYQVTLFEQNAEQFEHDKTKIKGKIFTLTRDVSGDGKIDIEDLEWNYLEGDGDFRSEEVKKLRDEADIIITNPPFSLFREFISWIFEVEKQCLVIGNINAIKYSEVFPFIRDKKLWLGATNFNKGMYFYVPADFKYSSTYKFEREKDGKKINRVPGVCWFGNLDHGKRHSPLSLMTEDEVIKFVSKKPFRKYDNFDAIEVPLVKLIPNDYGGIMGVPITFLDKYSPEQFEIVGLSMRDGFGLESHKKYDNYKEIRQDGTYTGSSGKKTNGNPMLKGKPEKGNYYIDKDGNCAYSLYDRLFIIHKSN</sequence>
<dbReference type="RefSeq" id="WP_138656714.1">
    <property type="nucleotide sequence ID" value="NZ_VATY01000001.1"/>
</dbReference>
<evidence type="ECO:0000313" key="1">
    <source>
        <dbReference type="EMBL" id="TMM58781.1"/>
    </source>
</evidence>
<evidence type="ECO:0000313" key="2">
    <source>
        <dbReference type="Proteomes" id="UP000310314"/>
    </source>
</evidence>
<dbReference type="GO" id="GO:0008168">
    <property type="term" value="F:methyltransferase activity"/>
    <property type="evidence" value="ECO:0007669"/>
    <property type="project" value="UniProtKB-KW"/>
</dbReference>
<dbReference type="Pfam" id="PF13651">
    <property type="entry name" value="EcoRI_methylase"/>
    <property type="match status" value="1"/>
</dbReference>
<name>A0A5S3PUU6_9FLAO</name>
<dbReference type="GO" id="GO:0032259">
    <property type="term" value="P:methylation"/>
    <property type="evidence" value="ECO:0007669"/>
    <property type="project" value="UniProtKB-KW"/>
</dbReference>
<dbReference type="InterPro" id="IPR018247">
    <property type="entry name" value="EF_Hand_1_Ca_BS"/>
</dbReference>